<gene>
    <name evidence="3" type="ORF">DRW42_00030</name>
</gene>
<dbReference type="SMART" id="SM00028">
    <property type="entry name" value="TPR"/>
    <property type="match status" value="2"/>
</dbReference>
<dbReference type="Proteomes" id="UP000252081">
    <property type="component" value="Unassembled WGS sequence"/>
</dbReference>
<reference evidence="3 4" key="1">
    <citation type="submission" date="2018-07" db="EMBL/GenBank/DDBJ databases">
        <title>A draft genome of a endophytic bacteria, a new species of Pedobacter.</title>
        <authorList>
            <person name="Zhang Z.D."/>
            <person name="Chen Z.J."/>
        </authorList>
    </citation>
    <scope>NUCLEOTIDE SEQUENCE [LARGE SCALE GENOMIC DNA]</scope>
    <source>
        <strain evidence="3 4">RS10</strain>
    </source>
</reference>
<dbReference type="InterPro" id="IPR011990">
    <property type="entry name" value="TPR-like_helical_dom_sf"/>
</dbReference>
<feature type="domain" description="Beta-lactamase-related" evidence="2">
    <location>
        <begin position="30"/>
        <end position="316"/>
    </location>
</feature>
<dbReference type="PANTHER" id="PTHR46825">
    <property type="entry name" value="D-ALANYL-D-ALANINE-CARBOXYPEPTIDASE/ENDOPEPTIDASE AMPH"/>
    <property type="match status" value="1"/>
</dbReference>
<dbReference type="Gene3D" id="3.40.710.10">
    <property type="entry name" value="DD-peptidase/beta-lactamase superfamily"/>
    <property type="match status" value="1"/>
</dbReference>
<accession>A0A366LCY2</accession>
<proteinExistence type="predicted"/>
<dbReference type="PANTHER" id="PTHR46825:SF9">
    <property type="entry name" value="BETA-LACTAMASE-RELATED DOMAIN-CONTAINING PROTEIN"/>
    <property type="match status" value="1"/>
</dbReference>
<dbReference type="InterPro" id="IPR050491">
    <property type="entry name" value="AmpC-like"/>
</dbReference>
<dbReference type="RefSeq" id="WP_113946788.1">
    <property type="nucleotide sequence ID" value="NZ_QNQU01000001.1"/>
</dbReference>
<keyword evidence="4" id="KW-1185">Reference proteome</keyword>
<dbReference type="SUPFAM" id="SSF48452">
    <property type="entry name" value="TPR-like"/>
    <property type="match status" value="1"/>
</dbReference>
<dbReference type="Pfam" id="PF00144">
    <property type="entry name" value="Beta-lactamase"/>
    <property type="match status" value="1"/>
</dbReference>
<evidence type="ECO:0000259" key="2">
    <source>
        <dbReference type="Pfam" id="PF00144"/>
    </source>
</evidence>
<dbReference type="Gene3D" id="1.25.40.10">
    <property type="entry name" value="Tetratricopeptide repeat domain"/>
    <property type="match status" value="1"/>
</dbReference>
<dbReference type="InterPro" id="IPR001466">
    <property type="entry name" value="Beta-lactam-related"/>
</dbReference>
<dbReference type="InterPro" id="IPR019734">
    <property type="entry name" value="TPR_rpt"/>
</dbReference>
<comment type="caution">
    <text evidence="3">The sequence shown here is derived from an EMBL/GenBank/DDBJ whole genome shotgun (WGS) entry which is preliminary data.</text>
</comment>
<evidence type="ECO:0000313" key="4">
    <source>
        <dbReference type="Proteomes" id="UP000252081"/>
    </source>
</evidence>
<dbReference type="InterPro" id="IPR012338">
    <property type="entry name" value="Beta-lactam/transpept-like"/>
</dbReference>
<dbReference type="OrthoDB" id="9793489at2"/>
<feature type="repeat" description="TPR" evidence="1">
    <location>
        <begin position="415"/>
        <end position="448"/>
    </location>
</feature>
<sequence>MKSIIIYLGYFLLPYLALAQQSPISQIDTLMEAAHHRGIFNGNILIYHHGIKIYERSFGFADIEKKLPLTSAMKFDIGSISKEFNAVGIMVLKEKGKLSLEDSLAKYYPSFPQWANQVKIRHLLNYTSGIPILGPQSDGNDTLILKSLDTLKRLVAEPGSTYIYNHINVSLQRSIIEKVSGLSYSTFVSQYLLTPLGMNNSSVDLPVESRSMARAYDGIGKNVRYEQATKGWVRLPAHDLYKWIMGLTENRLITSNSLRELGKNFPGGESSLGTTEFDADKLLFHQHQGSNSNYEAAFYQHTGEEVVIVMMTNHQQMKVWPLKTAIVNILLNRPYTVPKKSLYLSIRDRMLDNFDDGMKLYQKLKTNDREVYDFSFEVGDLISTGKYLQRRNKFMEALKIYGEAVKLDYPPRDISYGYELIAECYVKLHDKANALANYRQAVKLNPDNKNAAGMITSLIKE</sequence>
<evidence type="ECO:0000313" key="3">
    <source>
        <dbReference type="EMBL" id="RBQ11706.1"/>
    </source>
</evidence>
<organism evidence="3 4">
    <name type="scientific">Pedobacter miscanthi</name>
    <dbReference type="NCBI Taxonomy" id="2259170"/>
    <lineage>
        <taxon>Bacteria</taxon>
        <taxon>Pseudomonadati</taxon>
        <taxon>Bacteroidota</taxon>
        <taxon>Sphingobacteriia</taxon>
        <taxon>Sphingobacteriales</taxon>
        <taxon>Sphingobacteriaceae</taxon>
        <taxon>Pedobacter</taxon>
    </lineage>
</organism>
<name>A0A366LCY2_9SPHI</name>
<keyword evidence="1" id="KW-0802">TPR repeat</keyword>
<dbReference type="AlphaFoldDB" id="A0A366LCY2"/>
<dbReference type="PROSITE" id="PS50005">
    <property type="entry name" value="TPR"/>
    <property type="match status" value="1"/>
</dbReference>
<dbReference type="SUPFAM" id="SSF56601">
    <property type="entry name" value="beta-lactamase/transpeptidase-like"/>
    <property type="match status" value="1"/>
</dbReference>
<dbReference type="EMBL" id="QNQU01000001">
    <property type="protein sequence ID" value="RBQ11706.1"/>
    <property type="molecule type" value="Genomic_DNA"/>
</dbReference>
<evidence type="ECO:0000256" key="1">
    <source>
        <dbReference type="PROSITE-ProRule" id="PRU00339"/>
    </source>
</evidence>
<protein>
    <recommendedName>
        <fullName evidence="2">Beta-lactamase-related domain-containing protein</fullName>
    </recommendedName>
</protein>